<dbReference type="AlphaFoldDB" id="A0A6A6WAB4"/>
<accession>A0A6A6WAB4</accession>
<feature type="signal peptide" evidence="3">
    <location>
        <begin position="1"/>
        <end position="21"/>
    </location>
</feature>
<gene>
    <name evidence="4" type="ORF">EJ05DRAFT_476079</name>
</gene>
<evidence type="ECO:0008006" key="6">
    <source>
        <dbReference type="Google" id="ProtNLM"/>
    </source>
</evidence>
<reference evidence="4" key="1">
    <citation type="journal article" date="2020" name="Stud. Mycol.">
        <title>101 Dothideomycetes genomes: a test case for predicting lifestyles and emergence of pathogens.</title>
        <authorList>
            <person name="Haridas S."/>
            <person name="Albert R."/>
            <person name="Binder M."/>
            <person name="Bloem J."/>
            <person name="Labutti K."/>
            <person name="Salamov A."/>
            <person name="Andreopoulos B."/>
            <person name="Baker S."/>
            <person name="Barry K."/>
            <person name="Bills G."/>
            <person name="Bluhm B."/>
            <person name="Cannon C."/>
            <person name="Castanera R."/>
            <person name="Culley D."/>
            <person name="Daum C."/>
            <person name="Ezra D."/>
            <person name="Gonzalez J."/>
            <person name="Henrissat B."/>
            <person name="Kuo A."/>
            <person name="Liang C."/>
            <person name="Lipzen A."/>
            <person name="Lutzoni F."/>
            <person name="Magnuson J."/>
            <person name="Mondo S."/>
            <person name="Nolan M."/>
            <person name="Ohm R."/>
            <person name="Pangilinan J."/>
            <person name="Park H.-J."/>
            <person name="Ramirez L."/>
            <person name="Alfaro M."/>
            <person name="Sun H."/>
            <person name="Tritt A."/>
            <person name="Yoshinaga Y."/>
            <person name="Zwiers L.-H."/>
            <person name="Turgeon B."/>
            <person name="Goodwin S."/>
            <person name="Spatafora J."/>
            <person name="Crous P."/>
            <person name="Grigoriev I."/>
        </authorList>
    </citation>
    <scope>NUCLEOTIDE SEQUENCE</scope>
    <source>
        <strain evidence="4">CBS 121739</strain>
    </source>
</reference>
<keyword evidence="2" id="KW-0812">Transmembrane</keyword>
<proteinExistence type="predicted"/>
<protein>
    <recommendedName>
        <fullName evidence="6">Mid2 domain-containing protein</fullName>
    </recommendedName>
</protein>
<dbReference type="RefSeq" id="XP_033601217.1">
    <property type="nucleotide sequence ID" value="XM_033743949.1"/>
</dbReference>
<sequence>MYSIDILSLVALWQLLSFGSAQDVTTDPAFFGFSYGSDEIYTPAICNSDLEWKTYRDFGGCMDPTNDPSTAVVLDCNAGTMTFAGSTLDCTSRFDPATESATYDACASFLVKDDETDTDLLTRYYCNTVATSEVYTMTIPAGVTYVDESGDIFTIPSSNTPSSSPSPVSTLPGPTTTAPGPVPCTSCRKRNMSWIAGAVAGPIVGIALIGAGVFCCLRRRRNRESSAANNLAYAPQTSHQSPPEKTAAMASSYPSPNSTNSYYGQNPVSPYQPAFSTSSPPPPVSPVNTGHQSQIYPSSPAPQYDPLQNSQQHQGAYAPPEKPTNNYVSPHQTGVSELDDGSTTRQ</sequence>
<dbReference type="GeneID" id="54485003"/>
<feature type="region of interest" description="Disordered" evidence="1">
    <location>
        <begin position="226"/>
        <end position="346"/>
    </location>
</feature>
<feature type="compositionally biased region" description="Polar residues" evidence="1">
    <location>
        <begin position="288"/>
        <end position="297"/>
    </location>
</feature>
<dbReference type="EMBL" id="ML996571">
    <property type="protein sequence ID" value="KAF2758766.1"/>
    <property type="molecule type" value="Genomic_DNA"/>
</dbReference>
<evidence type="ECO:0000256" key="2">
    <source>
        <dbReference type="SAM" id="Phobius"/>
    </source>
</evidence>
<evidence type="ECO:0000313" key="5">
    <source>
        <dbReference type="Proteomes" id="UP000799437"/>
    </source>
</evidence>
<name>A0A6A6WAB4_9PEZI</name>
<feature type="chain" id="PRO_5025432822" description="Mid2 domain-containing protein" evidence="3">
    <location>
        <begin position="22"/>
        <end position="346"/>
    </location>
</feature>
<feature type="region of interest" description="Disordered" evidence="1">
    <location>
        <begin position="156"/>
        <end position="181"/>
    </location>
</feature>
<feature type="compositionally biased region" description="Polar residues" evidence="1">
    <location>
        <begin position="323"/>
        <end position="346"/>
    </location>
</feature>
<keyword evidence="2" id="KW-0472">Membrane</keyword>
<feature type="compositionally biased region" description="Polar residues" evidence="1">
    <location>
        <begin position="264"/>
        <end position="277"/>
    </location>
</feature>
<feature type="transmembrane region" description="Helical" evidence="2">
    <location>
        <begin position="194"/>
        <end position="217"/>
    </location>
</feature>
<feature type="compositionally biased region" description="Low complexity" evidence="1">
    <location>
        <begin position="251"/>
        <end position="263"/>
    </location>
</feature>
<evidence type="ECO:0000256" key="1">
    <source>
        <dbReference type="SAM" id="MobiDB-lite"/>
    </source>
</evidence>
<evidence type="ECO:0000256" key="3">
    <source>
        <dbReference type="SAM" id="SignalP"/>
    </source>
</evidence>
<evidence type="ECO:0000313" key="4">
    <source>
        <dbReference type="EMBL" id="KAF2758766.1"/>
    </source>
</evidence>
<keyword evidence="2" id="KW-1133">Transmembrane helix</keyword>
<organism evidence="4 5">
    <name type="scientific">Pseudovirgaria hyperparasitica</name>
    <dbReference type="NCBI Taxonomy" id="470096"/>
    <lineage>
        <taxon>Eukaryota</taxon>
        <taxon>Fungi</taxon>
        <taxon>Dikarya</taxon>
        <taxon>Ascomycota</taxon>
        <taxon>Pezizomycotina</taxon>
        <taxon>Dothideomycetes</taxon>
        <taxon>Dothideomycetes incertae sedis</taxon>
        <taxon>Acrospermales</taxon>
        <taxon>Acrospermaceae</taxon>
        <taxon>Pseudovirgaria</taxon>
    </lineage>
</organism>
<keyword evidence="3" id="KW-0732">Signal</keyword>
<dbReference type="Proteomes" id="UP000799437">
    <property type="component" value="Unassembled WGS sequence"/>
</dbReference>
<keyword evidence="5" id="KW-1185">Reference proteome</keyword>